<evidence type="ECO:0000256" key="3">
    <source>
        <dbReference type="ARBA" id="ARBA00022448"/>
    </source>
</evidence>
<keyword evidence="3" id="KW-0813">Transport</keyword>
<dbReference type="Proteomes" id="UP000824128">
    <property type="component" value="Unassembled WGS sequence"/>
</dbReference>
<dbReference type="GO" id="GO:0055085">
    <property type="term" value="P:transmembrane transport"/>
    <property type="evidence" value="ECO:0007669"/>
    <property type="project" value="InterPro"/>
</dbReference>
<evidence type="ECO:0000313" key="8">
    <source>
        <dbReference type="EMBL" id="HIU94885.1"/>
    </source>
</evidence>
<feature type="chain" id="PRO_5039423690" evidence="7">
    <location>
        <begin position="24"/>
        <end position="491"/>
    </location>
</feature>
<gene>
    <name evidence="8" type="ORF">IAD24_06960</name>
</gene>
<evidence type="ECO:0000256" key="6">
    <source>
        <dbReference type="SAM" id="MobiDB-lite"/>
    </source>
</evidence>
<evidence type="ECO:0000256" key="1">
    <source>
        <dbReference type="ARBA" id="ARBA00004196"/>
    </source>
</evidence>
<dbReference type="InterPro" id="IPR050490">
    <property type="entry name" value="Bact_solute-bd_prot1"/>
</dbReference>
<reference evidence="8" key="2">
    <citation type="journal article" date="2021" name="PeerJ">
        <title>Extensive microbial diversity within the chicken gut microbiome revealed by metagenomics and culture.</title>
        <authorList>
            <person name="Gilroy R."/>
            <person name="Ravi A."/>
            <person name="Getino M."/>
            <person name="Pursley I."/>
            <person name="Horton D.L."/>
            <person name="Alikhan N.F."/>
            <person name="Baker D."/>
            <person name="Gharbi K."/>
            <person name="Hall N."/>
            <person name="Watson M."/>
            <person name="Adriaenssens E.M."/>
            <person name="Foster-Nyarko E."/>
            <person name="Jarju S."/>
            <person name="Secka A."/>
            <person name="Antonio M."/>
            <person name="Oren A."/>
            <person name="Chaudhuri R.R."/>
            <person name="La Ragione R."/>
            <person name="Hildebrand F."/>
            <person name="Pallen M.J."/>
        </authorList>
    </citation>
    <scope>NUCLEOTIDE SEQUENCE</scope>
    <source>
        <strain evidence="8">ChiGjej2B2-16831</strain>
    </source>
</reference>
<evidence type="ECO:0000256" key="2">
    <source>
        <dbReference type="ARBA" id="ARBA00008520"/>
    </source>
</evidence>
<proteinExistence type="inferred from homology"/>
<comment type="caution">
    <text evidence="8">The sequence shown here is derived from an EMBL/GenBank/DDBJ whole genome shotgun (WGS) entry which is preliminary data.</text>
</comment>
<keyword evidence="4 7" id="KW-0732">Signal</keyword>
<sequence length="491" mass="53890">MKKRILSLLLAALLMLSAGLLSACGQQPSEPSAPADEPGSEPTAEPEGAVSNFIVPEGGYDGSEVTITFYHTMGANLTEVLDLYIPEFNKLYPNIHIEHQQVGNYDDVRDQISTEITVGNQPNIAYCYPDHVALYNLAGAVATLDDLIDSQIEVARADGSTEILGLTDEQKADFIAGYYEEGRQFGDGLMYTLPFSKSTEVLYYNKTFFDEHGLTVPTTWDEMEALCAQIKEIDPNSIPLGYDSESNWFITMCEQYGSGYTSATGDHFIFDNETNRAFVKEFREWYQNGYLTTQMLYGAYTSGLFTSETDPVSYMSIGSSAGATHQRPAKGEDGTYPFEVGIATIPQVSADNQKVISQGPSVCIFRKDNPQEVIASWLFVKFLTTSVDFQAEFSMASGYVPVLKSVAENEAYKAFIDQADGGDYISALSAKVCLEQEEYYYTSPAFNGSSTARDQVGSLLAQCLTAEDNGDVDAMIEQAFANAIAECEYNS</sequence>
<dbReference type="SUPFAM" id="SSF53850">
    <property type="entry name" value="Periplasmic binding protein-like II"/>
    <property type="match status" value="1"/>
</dbReference>
<feature type="signal peptide" evidence="7">
    <location>
        <begin position="1"/>
        <end position="23"/>
    </location>
</feature>
<keyword evidence="5" id="KW-0574">Periplasm</keyword>
<comment type="subcellular location">
    <subcellularLocation>
        <location evidence="1">Cell envelope</location>
    </subcellularLocation>
</comment>
<organism evidence="8 9">
    <name type="scientific">Candidatus Aphodomorpha intestinavium</name>
    <dbReference type="NCBI Taxonomy" id="2840672"/>
    <lineage>
        <taxon>Bacteria</taxon>
        <taxon>Bacillati</taxon>
        <taxon>Bacillota</taxon>
        <taxon>Clostridia</taxon>
        <taxon>Eubacteriales</taxon>
        <taxon>Candidatus Aphodomorpha</taxon>
    </lineage>
</organism>
<evidence type="ECO:0000256" key="7">
    <source>
        <dbReference type="SAM" id="SignalP"/>
    </source>
</evidence>
<feature type="region of interest" description="Disordered" evidence="6">
    <location>
        <begin position="26"/>
        <end position="53"/>
    </location>
</feature>
<evidence type="ECO:0000313" key="9">
    <source>
        <dbReference type="Proteomes" id="UP000824128"/>
    </source>
</evidence>
<evidence type="ECO:0000256" key="5">
    <source>
        <dbReference type="ARBA" id="ARBA00022764"/>
    </source>
</evidence>
<dbReference type="AlphaFoldDB" id="A0A9D1STM5"/>
<dbReference type="PROSITE" id="PS51257">
    <property type="entry name" value="PROKAR_LIPOPROTEIN"/>
    <property type="match status" value="1"/>
</dbReference>
<protein>
    <submittedName>
        <fullName evidence="8">Extracellular solute-binding protein</fullName>
    </submittedName>
</protein>
<dbReference type="InterPro" id="IPR006061">
    <property type="entry name" value="SBP_1_CS"/>
</dbReference>
<dbReference type="Gene3D" id="3.40.190.10">
    <property type="entry name" value="Periplasmic binding protein-like II"/>
    <property type="match status" value="1"/>
</dbReference>
<dbReference type="InterPro" id="IPR006059">
    <property type="entry name" value="SBP"/>
</dbReference>
<accession>A0A9D1STM5</accession>
<dbReference type="Pfam" id="PF13416">
    <property type="entry name" value="SBP_bac_8"/>
    <property type="match status" value="1"/>
</dbReference>
<reference evidence="8" key="1">
    <citation type="submission" date="2020-10" db="EMBL/GenBank/DDBJ databases">
        <authorList>
            <person name="Gilroy R."/>
        </authorList>
    </citation>
    <scope>NUCLEOTIDE SEQUENCE</scope>
    <source>
        <strain evidence="8">ChiGjej2B2-16831</strain>
    </source>
</reference>
<dbReference type="PANTHER" id="PTHR43649">
    <property type="entry name" value="ARABINOSE-BINDING PROTEIN-RELATED"/>
    <property type="match status" value="1"/>
</dbReference>
<dbReference type="PROSITE" id="PS01037">
    <property type="entry name" value="SBP_BACTERIAL_1"/>
    <property type="match status" value="1"/>
</dbReference>
<name>A0A9D1STM5_9FIRM</name>
<comment type="similarity">
    <text evidence="2">Belongs to the bacterial solute-binding protein 1 family.</text>
</comment>
<dbReference type="EMBL" id="DVNZ01000223">
    <property type="protein sequence ID" value="HIU94885.1"/>
    <property type="molecule type" value="Genomic_DNA"/>
</dbReference>
<evidence type="ECO:0000256" key="4">
    <source>
        <dbReference type="ARBA" id="ARBA00022729"/>
    </source>
</evidence>
<dbReference type="GO" id="GO:0030313">
    <property type="term" value="C:cell envelope"/>
    <property type="evidence" value="ECO:0007669"/>
    <property type="project" value="UniProtKB-SubCell"/>
</dbReference>
<dbReference type="PANTHER" id="PTHR43649:SF31">
    <property type="entry name" value="SN-GLYCEROL-3-PHOSPHATE-BINDING PERIPLASMIC PROTEIN UGPB"/>
    <property type="match status" value="1"/>
</dbReference>